<keyword evidence="1" id="KW-0812">Transmembrane</keyword>
<dbReference type="Proteomes" id="UP001304298">
    <property type="component" value="Unassembled WGS sequence"/>
</dbReference>
<dbReference type="RefSeq" id="WP_323326673.1">
    <property type="nucleotide sequence ID" value="NZ_JAYFSI010000002.1"/>
</dbReference>
<feature type="transmembrane region" description="Helical" evidence="1">
    <location>
        <begin position="16"/>
        <end position="32"/>
    </location>
</feature>
<sequence>MTGAGRDRERRRRTRSLLGLAYLAGLSALLGLKAGWVPAAGVLLGTLALVYLVLTIVVRRDLRRERRRRAAGAPPSWPAQLPVSAAHLLGAKAPGRHARRADEVGELLGRLTLAGGELRWAPREGDRRRGVGPLVFDRSWAAEVVPLWGPGRQGCLTLTHPAGTAVDVWIRHPADLGRALAGGPAS</sequence>
<evidence type="ECO:0000313" key="3">
    <source>
        <dbReference type="Proteomes" id="UP001304298"/>
    </source>
</evidence>
<keyword evidence="3" id="KW-1185">Reference proteome</keyword>
<feature type="transmembrane region" description="Helical" evidence="1">
    <location>
        <begin position="38"/>
        <end position="58"/>
    </location>
</feature>
<protein>
    <submittedName>
        <fullName evidence="2">Uncharacterized protein</fullName>
    </submittedName>
</protein>
<evidence type="ECO:0000313" key="2">
    <source>
        <dbReference type="EMBL" id="MEA5360485.1"/>
    </source>
</evidence>
<evidence type="ECO:0000256" key="1">
    <source>
        <dbReference type="SAM" id="Phobius"/>
    </source>
</evidence>
<organism evidence="2 3">
    <name type="scientific">Amycolatopsis heterodermiae</name>
    <dbReference type="NCBI Taxonomy" id="3110235"/>
    <lineage>
        <taxon>Bacteria</taxon>
        <taxon>Bacillati</taxon>
        <taxon>Actinomycetota</taxon>
        <taxon>Actinomycetes</taxon>
        <taxon>Pseudonocardiales</taxon>
        <taxon>Pseudonocardiaceae</taxon>
        <taxon>Amycolatopsis</taxon>
    </lineage>
</organism>
<comment type="caution">
    <text evidence="2">The sequence shown here is derived from an EMBL/GenBank/DDBJ whole genome shotgun (WGS) entry which is preliminary data.</text>
</comment>
<accession>A0ABU5R3Q9</accession>
<name>A0ABU5R3Q9_9PSEU</name>
<proteinExistence type="predicted"/>
<reference evidence="2 3" key="1">
    <citation type="submission" date="2023-12" db="EMBL/GenBank/DDBJ databases">
        <title>Amycolatopsis sp. V23-08.</title>
        <authorList>
            <person name="Somphong A."/>
        </authorList>
    </citation>
    <scope>NUCLEOTIDE SEQUENCE [LARGE SCALE GENOMIC DNA]</scope>
    <source>
        <strain evidence="2 3">V23-08</strain>
    </source>
</reference>
<keyword evidence="1" id="KW-0472">Membrane</keyword>
<gene>
    <name evidence="2" type="ORF">VA596_13140</name>
</gene>
<dbReference type="EMBL" id="JAYFSI010000002">
    <property type="protein sequence ID" value="MEA5360485.1"/>
    <property type="molecule type" value="Genomic_DNA"/>
</dbReference>
<keyword evidence="1" id="KW-1133">Transmembrane helix</keyword>